<dbReference type="Gene3D" id="1.10.287.130">
    <property type="match status" value="1"/>
</dbReference>
<dbReference type="InterPro" id="IPR058619">
    <property type="entry name" value="PhoQ/CarS-like_HATPase"/>
</dbReference>
<sequence>MAGRTLSLQARQLLAASLGLVAFLGLTGYALDQAFVEVAGNTMRQRLQNYAWAYMRGTELLRNGDIIPPENPPDARLASVGSGLYAAILADDFRWESESALGRELPFDEALKPGEDRYEGPIVTSAGTMYRQSMGMAWEVSDIKAVNVTVHVAETTASMDRQVSAFRRALWAYLGAAGALMLALQTLVLRWSLAPLRRVVGEMEKVTAGEAERLSGTYPQEVSLLTDSLNALIDVGREQIARNRNILGDLAHSLKTPLAVVRNELDSGRSQDDIRGVVEEQIARMNQIVAYQLSRAAATGHQTFAAPLQIRPCAEEIVQSLEKVYAAKNILCEFEVDENASFYGERGDLMELLGNLLENAFKWARHRVLLTVRTLTIAPQRRAAILITVEDDGPGIAPEDVEHLLQRGVRGDERVHGHGIGLAIVQDLVRAYRGELTVERSNELGGACFVVRFAPVV</sequence>
<dbReference type="Proteomes" id="UP001364472">
    <property type="component" value="Unassembled WGS sequence"/>
</dbReference>
<evidence type="ECO:0000313" key="15">
    <source>
        <dbReference type="EMBL" id="MEJ1248152.1"/>
    </source>
</evidence>
<evidence type="ECO:0000256" key="6">
    <source>
        <dbReference type="ARBA" id="ARBA00022692"/>
    </source>
</evidence>
<evidence type="ECO:0000256" key="12">
    <source>
        <dbReference type="ARBA" id="ARBA00023136"/>
    </source>
</evidence>
<keyword evidence="7" id="KW-0547">Nucleotide-binding</keyword>
<accession>A0AAW9R078</accession>
<dbReference type="PANTHER" id="PTHR45436:SF4">
    <property type="entry name" value="SENSOR PROTEIN PHOQ"/>
    <property type="match status" value="1"/>
</dbReference>
<keyword evidence="4" id="KW-0597">Phosphoprotein</keyword>
<dbReference type="GO" id="GO:0000155">
    <property type="term" value="F:phosphorelay sensor kinase activity"/>
    <property type="evidence" value="ECO:0007669"/>
    <property type="project" value="InterPro"/>
</dbReference>
<dbReference type="SMART" id="SM00387">
    <property type="entry name" value="HATPase_c"/>
    <property type="match status" value="1"/>
</dbReference>
<dbReference type="PROSITE" id="PS50109">
    <property type="entry name" value="HIS_KIN"/>
    <property type="match status" value="1"/>
</dbReference>
<dbReference type="CDD" id="cd16954">
    <property type="entry name" value="HATPase_PhoQ-like"/>
    <property type="match status" value="1"/>
</dbReference>
<dbReference type="CDD" id="cd00082">
    <property type="entry name" value="HisKA"/>
    <property type="match status" value="1"/>
</dbReference>
<gene>
    <name evidence="15" type="ORF">WB794_00450</name>
</gene>
<evidence type="ECO:0000256" key="10">
    <source>
        <dbReference type="ARBA" id="ARBA00022989"/>
    </source>
</evidence>
<evidence type="ECO:0000313" key="16">
    <source>
        <dbReference type="Proteomes" id="UP001364472"/>
    </source>
</evidence>
<keyword evidence="16" id="KW-1185">Reference proteome</keyword>
<comment type="caution">
    <text evidence="15">The sequence shown here is derived from an EMBL/GenBank/DDBJ whole genome shotgun (WGS) entry which is preliminary data.</text>
</comment>
<comment type="subcellular location">
    <subcellularLocation>
        <location evidence="2">Membrane</location>
    </subcellularLocation>
</comment>
<evidence type="ECO:0000256" key="7">
    <source>
        <dbReference type="ARBA" id="ARBA00022741"/>
    </source>
</evidence>
<name>A0AAW9R078_9GAMM</name>
<dbReference type="GO" id="GO:0005886">
    <property type="term" value="C:plasma membrane"/>
    <property type="evidence" value="ECO:0007669"/>
    <property type="project" value="TreeGrafter"/>
</dbReference>
<evidence type="ECO:0000256" key="9">
    <source>
        <dbReference type="ARBA" id="ARBA00022840"/>
    </source>
</evidence>
<dbReference type="PROSITE" id="PS50885">
    <property type="entry name" value="HAMP"/>
    <property type="match status" value="1"/>
</dbReference>
<dbReference type="PANTHER" id="PTHR45436">
    <property type="entry name" value="SENSOR HISTIDINE KINASE YKOH"/>
    <property type="match status" value="1"/>
</dbReference>
<dbReference type="SUPFAM" id="SSF55874">
    <property type="entry name" value="ATPase domain of HSP90 chaperone/DNA topoisomerase II/histidine kinase"/>
    <property type="match status" value="1"/>
</dbReference>
<feature type="domain" description="HAMP" evidence="14">
    <location>
        <begin position="190"/>
        <end position="241"/>
    </location>
</feature>
<comment type="catalytic activity">
    <reaction evidence="1">
        <text>ATP + protein L-histidine = ADP + protein N-phospho-L-histidine.</text>
        <dbReference type="EC" id="2.7.13.3"/>
    </reaction>
</comment>
<evidence type="ECO:0000256" key="3">
    <source>
        <dbReference type="ARBA" id="ARBA00012438"/>
    </source>
</evidence>
<dbReference type="InterPro" id="IPR003594">
    <property type="entry name" value="HATPase_dom"/>
</dbReference>
<reference evidence="15 16" key="1">
    <citation type="journal article" date="2016" name="Antonie Van Leeuwenhoek">
        <title>Denitratimonas tolerans gen. nov., sp. nov., a denitrifying bacterium isolated from a bioreactor for tannery wastewater treatment.</title>
        <authorList>
            <person name="Han S.I."/>
            <person name="Kim J.O."/>
            <person name="Lee Y.R."/>
            <person name="Ekpeghere K.I."/>
            <person name="Koh S.C."/>
            <person name="Whang K.S."/>
        </authorList>
    </citation>
    <scope>NUCLEOTIDE SEQUENCE [LARGE SCALE GENOMIC DNA]</scope>
    <source>
        <strain evidence="15 16">KACC 17565</strain>
    </source>
</reference>
<keyword evidence="11" id="KW-0902">Two-component regulatory system</keyword>
<protein>
    <recommendedName>
        <fullName evidence="3">histidine kinase</fullName>
        <ecNumber evidence="3">2.7.13.3</ecNumber>
    </recommendedName>
</protein>
<dbReference type="InterPro" id="IPR004358">
    <property type="entry name" value="Sig_transdc_His_kin-like_C"/>
</dbReference>
<dbReference type="Gene3D" id="3.30.565.10">
    <property type="entry name" value="Histidine kinase-like ATPase, C-terminal domain"/>
    <property type="match status" value="1"/>
</dbReference>
<keyword evidence="8 15" id="KW-0418">Kinase</keyword>
<dbReference type="InterPro" id="IPR003660">
    <property type="entry name" value="HAMP_dom"/>
</dbReference>
<feature type="domain" description="Histidine kinase" evidence="13">
    <location>
        <begin position="249"/>
        <end position="457"/>
    </location>
</feature>
<dbReference type="AlphaFoldDB" id="A0AAW9R078"/>
<keyword evidence="5" id="KW-0808">Transferase</keyword>
<evidence type="ECO:0000259" key="14">
    <source>
        <dbReference type="PROSITE" id="PS50885"/>
    </source>
</evidence>
<evidence type="ECO:0000256" key="1">
    <source>
        <dbReference type="ARBA" id="ARBA00000085"/>
    </source>
</evidence>
<keyword evidence="12" id="KW-0472">Membrane</keyword>
<dbReference type="RefSeq" id="WP_337333868.1">
    <property type="nucleotide sequence ID" value="NZ_JBBDHC010000001.1"/>
</dbReference>
<evidence type="ECO:0000256" key="11">
    <source>
        <dbReference type="ARBA" id="ARBA00023012"/>
    </source>
</evidence>
<evidence type="ECO:0000256" key="4">
    <source>
        <dbReference type="ARBA" id="ARBA00022553"/>
    </source>
</evidence>
<dbReference type="PRINTS" id="PR00344">
    <property type="entry name" value="BCTRLSENSOR"/>
</dbReference>
<dbReference type="EC" id="2.7.13.3" evidence="3"/>
<dbReference type="Pfam" id="PF02518">
    <property type="entry name" value="HATPase_c"/>
    <property type="match status" value="1"/>
</dbReference>
<keyword evidence="10" id="KW-1133">Transmembrane helix</keyword>
<evidence type="ECO:0000259" key="13">
    <source>
        <dbReference type="PROSITE" id="PS50109"/>
    </source>
</evidence>
<dbReference type="InterPro" id="IPR005467">
    <property type="entry name" value="His_kinase_dom"/>
</dbReference>
<keyword evidence="9" id="KW-0067">ATP-binding</keyword>
<dbReference type="InterPro" id="IPR036890">
    <property type="entry name" value="HATPase_C_sf"/>
</dbReference>
<proteinExistence type="predicted"/>
<dbReference type="EMBL" id="JBBDHC010000001">
    <property type="protein sequence ID" value="MEJ1248152.1"/>
    <property type="molecule type" value="Genomic_DNA"/>
</dbReference>
<dbReference type="InterPro" id="IPR003661">
    <property type="entry name" value="HisK_dim/P_dom"/>
</dbReference>
<dbReference type="InterPro" id="IPR050428">
    <property type="entry name" value="TCS_sensor_his_kinase"/>
</dbReference>
<dbReference type="GO" id="GO:0005524">
    <property type="term" value="F:ATP binding"/>
    <property type="evidence" value="ECO:0007669"/>
    <property type="project" value="UniProtKB-KW"/>
</dbReference>
<keyword evidence="6" id="KW-0812">Transmembrane</keyword>
<evidence type="ECO:0000256" key="8">
    <source>
        <dbReference type="ARBA" id="ARBA00022777"/>
    </source>
</evidence>
<evidence type="ECO:0000256" key="5">
    <source>
        <dbReference type="ARBA" id="ARBA00022679"/>
    </source>
</evidence>
<organism evidence="15 16">
    <name type="scientific">Denitratimonas tolerans</name>
    <dbReference type="NCBI Taxonomy" id="1338420"/>
    <lineage>
        <taxon>Bacteria</taxon>
        <taxon>Pseudomonadati</taxon>
        <taxon>Pseudomonadota</taxon>
        <taxon>Gammaproteobacteria</taxon>
        <taxon>Lysobacterales</taxon>
        <taxon>Lysobacteraceae</taxon>
        <taxon>Denitratimonas</taxon>
    </lineage>
</organism>
<evidence type="ECO:0000256" key="2">
    <source>
        <dbReference type="ARBA" id="ARBA00004370"/>
    </source>
</evidence>